<comment type="similarity">
    <text evidence="2">Belongs to the bacterial solute-binding protein 5 family.</text>
</comment>
<dbReference type="PIRSF" id="PIRSF002741">
    <property type="entry name" value="MppA"/>
    <property type="match status" value="1"/>
</dbReference>
<gene>
    <name evidence="5" type="ORF">RM190_19345</name>
</gene>
<dbReference type="PROSITE" id="PS51318">
    <property type="entry name" value="TAT"/>
    <property type="match status" value="1"/>
</dbReference>
<evidence type="ECO:0000259" key="4">
    <source>
        <dbReference type="Pfam" id="PF00496"/>
    </source>
</evidence>
<dbReference type="Gene3D" id="3.90.76.10">
    <property type="entry name" value="Dipeptide-binding Protein, Domain 1"/>
    <property type="match status" value="1"/>
</dbReference>
<dbReference type="SUPFAM" id="SSF53850">
    <property type="entry name" value="Periplasmic binding protein-like II"/>
    <property type="match status" value="1"/>
</dbReference>
<evidence type="ECO:0000256" key="2">
    <source>
        <dbReference type="ARBA" id="ARBA00005695"/>
    </source>
</evidence>
<dbReference type="CDD" id="cd08512">
    <property type="entry name" value="PBP2_NikA_DppA_OppA_like_7"/>
    <property type="match status" value="1"/>
</dbReference>
<dbReference type="InterPro" id="IPR039424">
    <property type="entry name" value="SBP_5"/>
</dbReference>
<evidence type="ECO:0000256" key="1">
    <source>
        <dbReference type="ARBA" id="ARBA00004418"/>
    </source>
</evidence>
<feature type="domain" description="Solute-binding protein family 5" evidence="4">
    <location>
        <begin position="77"/>
        <end position="444"/>
    </location>
</feature>
<dbReference type="InterPro" id="IPR030678">
    <property type="entry name" value="Peptide/Ni-bd"/>
</dbReference>
<organism evidence="5 6">
    <name type="scientific">Paracoccus broussonetiae</name>
    <dbReference type="NCBI Taxonomy" id="3075834"/>
    <lineage>
        <taxon>Bacteria</taxon>
        <taxon>Pseudomonadati</taxon>
        <taxon>Pseudomonadota</taxon>
        <taxon>Alphaproteobacteria</taxon>
        <taxon>Rhodobacterales</taxon>
        <taxon>Paracoccaceae</taxon>
        <taxon>Paracoccus</taxon>
    </lineage>
</organism>
<dbReference type="Gene3D" id="3.10.105.10">
    <property type="entry name" value="Dipeptide-binding Protein, Domain 3"/>
    <property type="match status" value="1"/>
</dbReference>
<evidence type="ECO:0000256" key="3">
    <source>
        <dbReference type="SAM" id="SignalP"/>
    </source>
</evidence>
<evidence type="ECO:0000313" key="5">
    <source>
        <dbReference type="EMBL" id="MDT1064026.1"/>
    </source>
</evidence>
<dbReference type="Pfam" id="PF00496">
    <property type="entry name" value="SBP_bac_5"/>
    <property type="match status" value="1"/>
</dbReference>
<feature type="chain" id="PRO_5047179684" evidence="3">
    <location>
        <begin position="28"/>
        <end position="532"/>
    </location>
</feature>
<dbReference type="PANTHER" id="PTHR30290:SF34">
    <property type="entry name" value="ABC TRANSPORTER, PERIPLASMIC OLIGO-PEPTIDE BINDING PROTEIN, PUTATIVE-RELATED"/>
    <property type="match status" value="1"/>
</dbReference>
<feature type="signal peptide" evidence="3">
    <location>
        <begin position="1"/>
        <end position="27"/>
    </location>
</feature>
<dbReference type="PANTHER" id="PTHR30290">
    <property type="entry name" value="PERIPLASMIC BINDING COMPONENT OF ABC TRANSPORTER"/>
    <property type="match status" value="1"/>
</dbReference>
<evidence type="ECO:0000313" key="6">
    <source>
        <dbReference type="Proteomes" id="UP001251085"/>
    </source>
</evidence>
<name>A0ABU3EIX2_9RHOB</name>
<dbReference type="RefSeq" id="WP_311761116.1">
    <property type="nucleotide sequence ID" value="NZ_JAVRQI010000017.1"/>
</dbReference>
<reference evidence="6" key="1">
    <citation type="submission" date="2023-07" db="EMBL/GenBank/DDBJ databases">
        <title>Characterization of two Paracoccaceae strains isolated from Phycosphere and proposal of Xinfangfangia lacusdiani sp. nov.</title>
        <authorList>
            <person name="Deng Y."/>
            <person name="Zhang Y.Q."/>
        </authorList>
    </citation>
    <scope>NUCLEOTIDE SEQUENCE [LARGE SCALE GENOMIC DNA]</scope>
    <source>
        <strain evidence="6">CPCC 101403</strain>
    </source>
</reference>
<dbReference type="EMBL" id="JAVRQI010000017">
    <property type="protein sequence ID" value="MDT1064026.1"/>
    <property type="molecule type" value="Genomic_DNA"/>
</dbReference>
<dbReference type="InterPro" id="IPR006311">
    <property type="entry name" value="TAT_signal"/>
</dbReference>
<dbReference type="InterPro" id="IPR000914">
    <property type="entry name" value="SBP_5_dom"/>
</dbReference>
<sequence length="532" mass="58020">MLSRRHFLVGAAAFPAVSYLSLGTAFAANPKSVLVAAQQLDNMTSLDPHESFEAIGSEICGNMYHKLVHPNLDDPNKVDPKIAESWTASEDGKTFTFKIKSGIKFSSGGDLTAEDCAWSLQRCVSMNKGPAFIITQFGWNAENAAEMIKATDAQTLVLTTAAPTSIAFLLYCLSANVGSIVEKAVVMANAQGEDWGNAWLQKNSAGSGEFVLQVWRPSDTVSLQVNPNGDYKGDLKRVILRHIVDPSAQLLMLQKGDVDIARNLTSEQLKTLKDDPSVVLVRKSTASLNLISLNVSNEKLKNPKVWEAVKWALDYDGIQRNILPMTHEVHQSIIPDGLPGALKDNPFQKDVAKAKALLAEAGFPDGFEIKMDHYSAQPHPAIAQTVQANLAEIGIKVTLLAAENRQVLTKMRAREHEMALSAWGTDYFDPNSNADVFCINTDNSDGAATKPFAWRSHFQDDKIAEMAISARDEADPAKRVEKYLELQKFYMENSPFAIMMQGSVTAACRPDVTGVLLGTLPDSNSYAGTTKA</sequence>
<dbReference type="Proteomes" id="UP001251085">
    <property type="component" value="Unassembled WGS sequence"/>
</dbReference>
<comment type="caution">
    <text evidence="5">The sequence shown here is derived from an EMBL/GenBank/DDBJ whole genome shotgun (WGS) entry which is preliminary data.</text>
</comment>
<comment type="subcellular location">
    <subcellularLocation>
        <location evidence="1">Periplasm</location>
    </subcellularLocation>
</comment>
<accession>A0ABU3EIX2</accession>
<proteinExistence type="inferred from homology"/>
<keyword evidence="3" id="KW-0732">Signal</keyword>
<protein>
    <submittedName>
        <fullName evidence="5">ABC transporter substrate-binding protein</fullName>
    </submittedName>
</protein>
<keyword evidence="6" id="KW-1185">Reference proteome</keyword>
<dbReference type="Gene3D" id="3.40.190.10">
    <property type="entry name" value="Periplasmic binding protein-like II"/>
    <property type="match status" value="1"/>
</dbReference>